<dbReference type="AlphaFoldDB" id="I2GR07"/>
<gene>
    <name evidence="2" type="ORF">BN8_05662</name>
</gene>
<dbReference type="eggNOG" id="COG0451">
    <property type="taxonomic scope" value="Bacteria"/>
</dbReference>
<dbReference type="InterPro" id="IPR051783">
    <property type="entry name" value="NAD(P)-dependent_oxidoreduct"/>
</dbReference>
<dbReference type="STRING" id="1185876.BN8_05662"/>
<dbReference type="GO" id="GO:0050661">
    <property type="term" value="F:NADP binding"/>
    <property type="evidence" value="ECO:0007669"/>
    <property type="project" value="InterPro"/>
</dbReference>
<organism evidence="2 3">
    <name type="scientific">Fibrisoma limi BUZ 3</name>
    <dbReference type="NCBI Taxonomy" id="1185876"/>
    <lineage>
        <taxon>Bacteria</taxon>
        <taxon>Pseudomonadati</taxon>
        <taxon>Bacteroidota</taxon>
        <taxon>Cytophagia</taxon>
        <taxon>Cytophagales</taxon>
        <taxon>Spirosomataceae</taxon>
        <taxon>Fibrisoma</taxon>
    </lineage>
</organism>
<comment type="caution">
    <text evidence="2">The sequence shown here is derived from an EMBL/GenBank/DDBJ whole genome shotgun (WGS) entry which is preliminary data.</text>
</comment>
<dbReference type="OrthoDB" id="751203at2"/>
<protein>
    <submittedName>
        <fullName evidence="2">Epimerase</fullName>
    </submittedName>
</protein>
<dbReference type="SUPFAM" id="SSF51735">
    <property type="entry name" value="NAD(P)-binding Rossmann-fold domains"/>
    <property type="match status" value="1"/>
</dbReference>
<accession>I2GR07</accession>
<dbReference type="InterPro" id="IPR006115">
    <property type="entry name" value="6PGDH_NADP-bd"/>
</dbReference>
<dbReference type="InterPro" id="IPR036291">
    <property type="entry name" value="NAD(P)-bd_dom_sf"/>
</dbReference>
<evidence type="ECO:0000313" key="3">
    <source>
        <dbReference type="Proteomes" id="UP000009309"/>
    </source>
</evidence>
<name>I2GR07_9BACT</name>
<evidence type="ECO:0000313" key="2">
    <source>
        <dbReference type="EMBL" id="CCH56335.1"/>
    </source>
</evidence>
<evidence type="ECO:0000259" key="1">
    <source>
        <dbReference type="Pfam" id="PF03446"/>
    </source>
</evidence>
<proteinExistence type="predicted"/>
<dbReference type="GO" id="GO:0004029">
    <property type="term" value="F:aldehyde dehydrogenase (NAD+) activity"/>
    <property type="evidence" value="ECO:0007669"/>
    <property type="project" value="TreeGrafter"/>
</dbReference>
<dbReference type="PANTHER" id="PTHR48079">
    <property type="entry name" value="PROTEIN YEEZ"/>
    <property type="match status" value="1"/>
</dbReference>
<sequence>MEIRTIAVIGCGWLGAPLAQKLLTQGHHVKGSTTSETKLLKLRQKGIDAHQLLLQPHPEGDLSYLLEADTVVINIPPKAGKMGENFHPQQVLHLYNALKESSVQQVLYVSSTSVYPELSREVREEDVTGPDQSAAPALVQAEQTIQALSPKRTVTVVRCGGLMGYDRIPGKYVAGKTVDTGSIPVNYLHRDDAVGILAMLIEQGQTGVFNSVAPLHPTRESIYRKSCSDFNYELPTFVEPPEPLPYKVIAVERLIQTIGYEFAFPDPLDFLYSSGT</sequence>
<dbReference type="Pfam" id="PF03446">
    <property type="entry name" value="NAD_binding_2"/>
    <property type="match status" value="1"/>
</dbReference>
<keyword evidence="3" id="KW-1185">Reference proteome</keyword>
<dbReference type="RefSeq" id="WP_009284900.1">
    <property type="nucleotide sequence ID" value="NZ_CAIT01000009.1"/>
</dbReference>
<dbReference type="Gene3D" id="3.40.50.720">
    <property type="entry name" value="NAD(P)-binding Rossmann-like Domain"/>
    <property type="match status" value="1"/>
</dbReference>
<feature type="domain" description="6-phosphogluconate dehydrogenase NADP-binding" evidence="1">
    <location>
        <begin position="5"/>
        <end position="51"/>
    </location>
</feature>
<dbReference type="GO" id="GO:0005737">
    <property type="term" value="C:cytoplasm"/>
    <property type="evidence" value="ECO:0007669"/>
    <property type="project" value="TreeGrafter"/>
</dbReference>
<dbReference type="Proteomes" id="UP000009309">
    <property type="component" value="Unassembled WGS sequence"/>
</dbReference>
<dbReference type="EMBL" id="CAIT01000009">
    <property type="protein sequence ID" value="CCH56335.1"/>
    <property type="molecule type" value="Genomic_DNA"/>
</dbReference>
<reference evidence="2 3" key="1">
    <citation type="journal article" date="2012" name="J. Bacteriol.">
        <title>Genome Sequence of the Filamentous Bacterium Fibrisoma limi BUZ 3T.</title>
        <authorList>
            <person name="Filippini M."/>
            <person name="Qi W."/>
            <person name="Jaenicke S."/>
            <person name="Goesmann A."/>
            <person name="Smits T.H."/>
            <person name="Bagheri H.C."/>
        </authorList>
    </citation>
    <scope>NUCLEOTIDE SEQUENCE [LARGE SCALE GENOMIC DNA]</scope>
    <source>
        <strain evidence="3">BUZ 3T</strain>
    </source>
</reference>
<dbReference type="PANTHER" id="PTHR48079:SF6">
    <property type="entry name" value="NAD(P)-BINDING DOMAIN-CONTAINING PROTEIN-RELATED"/>
    <property type="match status" value="1"/>
</dbReference>